<dbReference type="Pfam" id="PF00232">
    <property type="entry name" value="Glyco_hydro_1"/>
    <property type="match status" value="2"/>
</dbReference>
<dbReference type="RefSeq" id="WP_100512338.1">
    <property type="nucleotide sequence ID" value="NZ_PEBK01000002.1"/>
</dbReference>
<evidence type="ECO:0000256" key="1">
    <source>
        <dbReference type="ARBA" id="ARBA00010838"/>
    </source>
</evidence>
<dbReference type="InterPro" id="IPR001360">
    <property type="entry name" value="Glyco_hydro_1"/>
</dbReference>
<comment type="caution">
    <text evidence="5">The sequence shown here is derived from an EMBL/GenBank/DDBJ whole genome shotgun (WGS) entry which is preliminary data.</text>
</comment>
<dbReference type="EMBL" id="PEBK01000002">
    <property type="protein sequence ID" value="PJM75804.1"/>
    <property type="molecule type" value="Genomic_DNA"/>
</dbReference>
<dbReference type="Gene3D" id="3.20.20.80">
    <property type="entry name" value="Glycosidases"/>
    <property type="match status" value="1"/>
</dbReference>
<dbReference type="GO" id="GO:0008422">
    <property type="term" value="F:beta-glucosidase activity"/>
    <property type="evidence" value="ECO:0007669"/>
    <property type="project" value="TreeGrafter"/>
</dbReference>
<dbReference type="OrthoDB" id="9765195at2"/>
<keyword evidence="6" id="KW-1185">Reference proteome</keyword>
<keyword evidence="3" id="KW-0326">Glycosidase</keyword>
<gene>
    <name evidence="5" type="ORF">CSQ87_02715</name>
</gene>
<dbReference type="PRINTS" id="PR00131">
    <property type="entry name" value="GLHYDRLASE1"/>
</dbReference>
<evidence type="ECO:0000256" key="4">
    <source>
        <dbReference type="RuleBase" id="RU003690"/>
    </source>
</evidence>
<evidence type="ECO:0000313" key="5">
    <source>
        <dbReference type="EMBL" id="PJM75804.1"/>
    </source>
</evidence>
<accession>A0A2M9HG58</accession>
<comment type="similarity">
    <text evidence="1 4">Belongs to the glycosyl hydrolase 1 family.</text>
</comment>
<dbReference type="InterPro" id="IPR017853">
    <property type="entry name" value="GH"/>
</dbReference>
<protein>
    <submittedName>
        <fullName evidence="5">Beta-glucosidase</fullName>
    </submittedName>
</protein>
<evidence type="ECO:0000313" key="6">
    <source>
        <dbReference type="Proteomes" id="UP000231451"/>
    </source>
</evidence>
<evidence type="ECO:0000256" key="3">
    <source>
        <dbReference type="ARBA" id="ARBA00023295"/>
    </source>
</evidence>
<dbReference type="PANTHER" id="PTHR10353">
    <property type="entry name" value="GLYCOSYL HYDROLASE"/>
    <property type="match status" value="1"/>
</dbReference>
<proteinExistence type="inferred from homology"/>
<dbReference type="GO" id="GO:0005829">
    <property type="term" value="C:cytosol"/>
    <property type="evidence" value="ECO:0007669"/>
    <property type="project" value="TreeGrafter"/>
</dbReference>
<dbReference type="SUPFAM" id="SSF51445">
    <property type="entry name" value="(Trans)glycosidases"/>
    <property type="match status" value="1"/>
</dbReference>
<dbReference type="AlphaFoldDB" id="A0A2M9HG58"/>
<name>A0A2M9HG58_9BIFI</name>
<organism evidence="5 6">
    <name type="scientific">Bifidobacterium simiarum</name>
    <dbReference type="NCBI Taxonomy" id="2045441"/>
    <lineage>
        <taxon>Bacteria</taxon>
        <taxon>Bacillati</taxon>
        <taxon>Actinomycetota</taxon>
        <taxon>Actinomycetes</taxon>
        <taxon>Bifidobacteriales</taxon>
        <taxon>Bifidobacteriaceae</taxon>
        <taxon>Bifidobacterium</taxon>
    </lineage>
</organism>
<evidence type="ECO:0000256" key="2">
    <source>
        <dbReference type="ARBA" id="ARBA00022801"/>
    </source>
</evidence>
<dbReference type="PANTHER" id="PTHR10353:SF36">
    <property type="entry name" value="LP05116P"/>
    <property type="match status" value="1"/>
</dbReference>
<dbReference type="GO" id="GO:0016052">
    <property type="term" value="P:carbohydrate catabolic process"/>
    <property type="evidence" value="ECO:0007669"/>
    <property type="project" value="TreeGrafter"/>
</dbReference>
<reference evidence="5 6" key="1">
    <citation type="submission" date="2017-10" db="EMBL/GenBank/DDBJ databases">
        <title>Draft genome sequences of strains TRE 1, TRE 9, TRE H and TRI 7, isolated from tamarins, belonging to four potential novel Bifidobacterium species.</title>
        <authorList>
            <person name="Mattarelli P."/>
            <person name="Modesto M."/>
            <person name="Puglisi E."/>
            <person name="Morelli L."/>
            <person name="Spezio C."/>
            <person name="Bonetti A."/>
            <person name="Sandri C."/>
        </authorList>
    </citation>
    <scope>NUCLEOTIDE SEQUENCE [LARGE SCALE GENOMIC DNA]</scope>
    <source>
        <strain evidence="6">TRI7</strain>
    </source>
</reference>
<dbReference type="Proteomes" id="UP000231451">
    <property type="component" value="Unassembled WGS sequence"/>
</dbReference>
<sequence>MTTTAHASQGTRRPDHFLWGASTAGHQVDGNDTNADTTFLEHVTPSVFKVPADAACNSWEQWEDDLDLIKSFGLNAYRFSVEWSRIEPEHGHVDESALDHYDRVVDGCLERGIAPAVTLCHFTAPHWFAKEGAWFNPQAPDWFTEQCSRVISRLGDRIALAVTFNEPNLPHILAAGGLPQEAIDLQRLCLDAASRKAGVARYRTGNVAIPEEFDELEEGFKKAHRAAVAAVRAERSDLPVGLSLSVIDDTYATERGKELCETKRAACYGTWVDAVQGDDFIGVQNYEQLVYGDDGIIPPVPGAPVNGMGTEVKPLSLAGSVEYIHELTGMPVVVTEHGISTDDDELRCRFIRESVPPLIDMVRRGVPVLGYFHWTLLDNFEWISGYDSKLGLCSVNRESGNFERTPKPSAGVYRDLVASAVL</sequence>
<keyword evidence="2" id="KW-0378">Hydrolase</keyword>